<comment type="similarity">
    <text evidence="8">Belongs to the bacterial reverse transcriptase family.</text>
</comment>
<reference evidence="11 12" key="1">
    <citation type="submission" date="2017-05" db="EMBL/GenBank/DDBJ databases">
        <title>The Genome Sequence of Enterococcus faecium 7H8_DIV0219.</title>
        <authorList>
            <consortium name="The Broad Institute Genomics Platform"/>
            <consortium name="The Broad Institute Genomic Center for Infectious Diseases"/>
            <person name="Earl A."/>
            <person name="Manson A."/>
            <person name="Schwartman J."/>
            <person name="Gilmore M."/>
            <person name="Abouelleil A."/>
            <person name="Cao P."/>
            <person name="Chapman S."/>
            <person name="Cusick C."/>
            <person name="Shea T."/>
            <person name="Young S."/>
            <person name="Neafsey D."/>
            <person name="Nusbaum C."/>
            <person name="Birren B."/>
        </authorList>
    </citation>
    <scope>NUCLEOTIDE SEQUENCE [LARGE SCALE GENOMIC DNA]</scope>
    <source>
        <strain evidence="11 12">7H8_DIV0219</strain>
    </source>
</reference>
<dbReference type="InterPro" id="IPR000123">
    <property type="entry name" value="Reverse_transcriptase_msDNA"/>
</dbReference>
<evidence type="ECO:0000256" key="6">
    <source>
        <dbReference type="ARBA" id="ARBA00022918"/>
    </source>
</evidence>
<evidence type="ECO:0000256" key="1">
    <source>
        <dbReference type="ARBA" id="ARBA00012493"/>
    </source>
</evidence>
<dbReference type="EC" id="2.7.7.49" evidence="1"/>
<dbReference type="InterPro" id="IPR013597">
    <property type="entry name" value="Mat_intron_G2"/>
</dbReference>
<dbReference type="PANTHER" id="PTHR34047">
    <property type="entry name" value="NUCLEAR INTRON MATURASE 1, MITOCHONDRIAL-RELATED"/>
    <property type="match status" value="1"/>
</dbReference>
<dbReference type="SUPFAM" id="SSF56672">
    <property type="entry name" value="DNA/RNA polymerases"/>
    <property type="match status" value="1"/>
</dbReference>
<gene>
    <name evidence="11" type="ORF">A5810_003144</name>
</gene>
<dbReference type="PANTHER" id="PTHR34047:SF3">
    <property type="entry name" value="BLR2052 PROTEIN"/>
    <property type="match status" value="1"/>
</dbReference>
<dbReference type="PROSITE" id="PS50878">
    <property type="entry name" value="RT_POL"/>
    <property type="match status" value="1"/>
</dbReference>
<dbReference type="InterPro" id="IPR000477">
    <property type="entry name" value="RT_dom"/>
</dbReference>
<comment type="caution">
    <text evidence="11">The sequence shown here is derived from an EMBL/GenBank/DDBJ whole genome shotgun (WGS) entry which is preliminary data.</text>
</comment>
<dbReference type="GO" id="GO:0003964">
    <property type="term" value="F:RNA-directed DNA polymerase activity"/>
    <property type="evidence" value="ECO:0007669"/>
    <property type="project" value="UniProtKB-KW"/>
</dbReference>
<dbReference type="GO" id="GO:0046872">
    <property type="term" value="F:metal ion binding"/>
    <property type="evidence" value="ECO:0007669"/>
    <property type="project" value="UniProtKB-KW"/>
</dbReference>
<keyword evidence="5" id="KW-0460">Magnesium</keyword>
<organism evidence="11 12">
    <name type="scientific">Enterococcus faecium</name>
    <name type="common">Streptococcus faecium</name>
    <dbReference type="NCBI Taxonomy" id="1352"/>
    <lineage>
        <taxon>Bacteria</taxon>
        <taxon>Bacillati</taxon>
        <taxon>Bacillota</taxon>
        <taxon>Bacilli</taxon>
        <taxon>Lactobacillales</taxon>
        <taxon>Enterococcaceae</taxon>
        <taxon>Enterococcus</taxon>
    </lineage>
</organism>
<dbReference type="InterPro" id="IPR030931">
    <property type="entry name" value="Group_II_RT_mat"/>
</dbReference>
<dbReference type="EMBL" id="NGKW01000030">
    <property type="protein sequence ID" value="OTN82326.1"/>
    <property type="molecule type" value="Genomic_DNA"/>
</dbReference>
<evidence type="ECO:0000256" key="9">
    <source>
        <dbReference type="ARBA" id="ARBA00048173"/>
    </source>
</evidence>
<dbReference type="CDD" id="cd01651">
    <property type="entry name" value="RT_G2_intron"/>
    <property type="match status" value="1"/>
</dbReference>
<dbReference type="NCBIfam" id="TIGR04416">
    <property type="entry name" value="group_II_RT_mat"/>
    <property type="match status" value="1"/>
</dbReference>
<sequence>MQETKSYNISKQAVYQAFLKVKANKGTFGVDEESIEAYEYKLKDNLYKLWNRLSSGSYFPKPVKAVSIPKKSGGLRILGIPTVEDRIAQMVAKMYFEPAVERLFYEDSYGYRPNKSAIQAIEKTRIRCWKRDWVLEFDIKGLFDNIRHDYLIEMVKRHTQEKWIILYVERWLKTPFQREDGSTVSREAGIPQGGVISPVLANLFLHYTFDDFMEKEFPNIQWARYADDGITHCVSLKQAEYLKKRLEERFKIFGLELHPDKTKIVYCKDGDRTGNYPITTFDFLGFKFRPRGAKNKYGKHFTSFLPAVSDKAKKAIRKEVRNWRLQLKADKKLEDLANMFNSKIQGWMNYYMKFYKSEMYSLLRYINQCLVKWVRRKYKKRRARRKAEHWLGKIAKRERSLFAHWKIGILPSAG</sequence>
<dbReference type="InterPro" id="IPR043502">
    <property type="entry name" value="DNA/RNA_pol_sf"/>
</dbReference>
<keyword evidence="6" id="KW-0695">RNA-directed DNA polymerase</keyword>
<evidence type="ECO:0000256" key="4">
    <source>
        <dbReference type="ARBA" id="ARBA00022723"/>
    </source>
</evidence>
<dbReference type="Proteomes" id="UP000194885">
    <property type="component" value="Unassembled WGS sequence"/>
</dbReference>
<accession>A0A242AMZ0</accession>
<dbReference type="InterPro" id="IPR051083">
    <property type="entry name" value="GrpII_Intron_Splice-Mob/Def"/>
</dbReference>
<evidence type="ECO:0000313" key="12">
    <source>
        <dbReference type="Proteomes" id="UP000194885"/>
    </source>
</evidence>
<evidence type="ECO:0000256" key="7">
    <source>
        <dbReference type="ARBA" id="ARBA00023118"/>
    </source>
</evidence>
<evidence type="ECO:0000313" key="11">
    <source>
        <dbReference type="EMBL" id="OTN82326.1"/>
    </source>
</evidence>
<dbReference type="GO" id="GO:0051607">
    <property type="term" value="P:defense response to virus"/>
    <property type="evidence" value="ECO:0007669"/>
    <property type="project" value="UniProtKB-KW"/>
</dbReference>
<protein>
    <recommendedName>
        <fullName evidence="1">RNA-directed DNA polymerase</fullName>
        <ecNumber evidence="1">2.7.7.49</ecNumber>
    </recommendedName>
</protein>
<proteinExistence type="inferred from homology"/>
<feature type="domain" description="Reverse transcriptase" evidence="10">
    <location>
        <begin position="49"/>
        <end position="288"/>
    </location>
</feature>
<evidence type="ECO:0000259" key="10">
    <source>
        <dbReference type="PROSITE" id="PS50878"/>
    </source>
</evidence>
<dbReference type="Pfam" id="PF00078">
    <property type="entry name" value="RVT_1"/>
    <property type="match status" value="1"/>
</dbReference>
<comment type="catalytic activity">
    <reaction evidence="9">
        <text>DNA(n) + a 2'-deoxyribonucleoside 5'-triphosphate = DNA(n+1) + diphosphate</text>
        <dbReference type="Rhea" id="RHEA:22508"/>
        <dbReference type="Rhea" id="RHEA-COMP:17339"/>
        <dbReference type="Rhea" id="RHEA-COMP:17340"/>
        <dbReference type="ChEBI" id="CHEBI:33019"/>
        <dbReference type="ChEBI" id="CHEBI:61560"/>
        <dbReference type="ChEBI" id="CHEBI:173112"/>
        <dbReference type="EC" id="2.7.7.49"/>
    </reaction>
</comment>
<dbReference type="AlphaFoldDB" id="A0A242AMZ0"/>
<evidence type="ECO:0000256" key="2">
    <source>
        <dbReference type="ARBA" id="ARBA00022679"/>
    </source>
</evidence>
<dbReference type="Pfam" id="PF08388">
    <property type="entry name" value="GIIM"/>
    <property type="match status" value="1"/>
</dbReference>
<keyword evidence="7" id="KW-0051">Antiviral defense</keyword>
<evidence type="ECO:0000256" key="3">
    <source>
        <dbReference type="ARBA" id="ARBA00022695"/>
    </source>
</evidence>
<dbReference type="RefSeq" id="WP_086324034.1">
    <property type="nucleotide sequence ID" value="NZ_NGKW01000030.1"/>
</dbReference>
<evidence type="ECO:0000256" key="5">
    <source>
        <dbReference type="ARBA" id="ARBA00022842"/>
    </source>
</evidence>
<name>A0A242AMZ0_ENTFC</name>
<dbReference type="GO" id="GO:0003723">
    <property type="term" value="F:RNA binding"/>
    <property type="evidence" value="ECO:0007669"/>
    <property type="project" value="InterPro"/>
</dbReference>
<keyword evidence="3" id="KW-0548">Nucleotidyltransferase</keyword>
<keyword evidence="2" id="KW-0808">Transferase</keyword>
<dbReference type="PRINTS" id="PR00866">
    <property type="entry name" value="RNADNAPOLMS"/>
</dbReference>
<evidence type="ECO:0000256" key="8">
    <source>
        <dbReference type="ARBA" id="ARBA00034120"/>
    </source>
</evidence>
<keyword evidence="4" id="KW-0479">Metal-binding</keyword>